<gene>
    <name evidence="1" type="primary">dltD</name>
    <name evidence="1" type="ORF">DW944_09520</name>
</gene>
<sequence>MKNIKAILIAFLMFAVTVTAVKFVATKEMPKYSVKYGTWIDPSKFSSNKGLKNLLKDKNSIAVFGSSELKHCQNSGFHGNTIFQNTDMKPVFIGKGGYQSLYHAIAVGSIGETLKGRKIVISVSPQWFKNTGVKEDAFGATYSESNFIEFLKNKDISDSTKDYVISRAIDLTKNNPAMCNRIKDDVRWYRDNSKNPWDIFRKSIHTRLVEDKADIKLFLNAWKAGMLGKSSDEKADGTTNKKIKWKKYYKKAEKKGIKKTSKNQMGMLDNVYNKKYKKLVDQNIRWKPTYTENSVEGKDLACLLQICKEENLQVMVVLQPFNGLYNDYIRWPKKRRNAIYNKIRKIAKEYDVQLADMTDGEYEKYYFEDESHLALKGLVTFNEKIYDFYKQPSK</sequence>
<dbReference type="Gene3D" id="3.40.50.1110">
    <property type="entry name" value="SGNH hydrolase"/>
    <property type="match status" value="1"/>
</dbReference>
<dbReference type="InterPro" id="IPR023896">
    <property type="entry name" value="LTA_DltD"/>
</dbReference>
<dbReference type="Pfam" id="PF04914">
    <property type="entry name" value="DltD"/>
    <property type="match status" value="1"/>
</dbReference>
<evidence type="ECO:0000313" key="2">
    <source>
        <dbReference type="Proteomes" id="UP000284779"/>
    </source>
</evidence>
<dbReference type="Proteomes" id="UP000284779">
    <property type="component" value="Unassembled WGS sequence"/>
</dbReference>
<dbReference type="RefSeq" id="WP_117971115.1">
    <property type="nucleotide sequence ID" value="NZ_CATWJF010000010.1"/>
</dbReference>
<name>A0A413R666_9FIRM</name>
<dbReference type="InterPro" id="IPR036514">
    <property type="entry name" value="SGNH_hydro_sf"/>
</dbReference>
<dbReference type="PANTHER" id="PTHR40039:SF1">
    <property type="entry name" value="PROTEIN DLTD"/>
    <property type="match status" value="1"/>
</dbReference>
<reference evidence="1 2" key="1">
    <citation type="submission" date="2018-08" db="EMBL/GenBank/DDBJ databases">
        <title>A genome reference for cultivated species of the human gut microbiota.</title>
        <authorList>
            <person name="Zou Y."/>
            <person name="Xue W."/>
            <person name="Luo G."/>
        </authorList>
    </citation>
    <scope>NUCLEOTIDE SEQUENCE [LARGE SCALE GENOMIC DNA]</scope>
    <source>
        <strain evidence="1 2">AM44-11BH</strain>
    </source>
</reference>
<protein>
    <submittedName>
        <fullName evidence="1">D-alanyl-lipoteichoic acid biosynthesis protein DltD</fullName>
    </submittedName>
</protein>
<evidence type="ECO:0000313" key="1">
    <source>
        <dbReference type="EMBL" id="RHA17417.1"/>
    </source>
</evidence>
<dbReference type="NCBIfam" id="TIGR04092">
    <property type="entry name" value="LTA_DltD"/>
    <property type="match status" value="1"/>
</dbReference>
<comment type="caution">
    <text evidence="1">The sequence shown here is derived from an EMBL/GenBank/DDBJ whole genome shotgun (WGS) entry which is preliminary data.</text>
</comment>
<dbReference type="InterPro" id="IPR006998">
    <property type="entry name" value="DltD"/>
</dbReference>
<proteinExistence type="predicted"/>
<dbReference type="SUPFAM" id="SSF52266">
    <property type="entry name" value="SGNH hydrolase"/>
    <property type="match status" value="1"/>
</dbReference>
<organism evidence="1 2">
    <name type="scientific">Eubacterium ventriosum</name>
    <dbReference type="NCBI Taxonomy" id="39496"/>
    <lineage>
        <taxon>Bacteria</taxon>
        <taxon>Bacillati</taxon>
        <taxon>Bacillota</taxon>
        <taxon>Clostridia</taxon>
        <taxon>Eubacteriales</taxon>
        <taxon>Eubacteriaceae</taxon>
        <taxon>Eubacterium</taxon>
    </lineage>
</organism>
<dbReference type="PANTHER" id="PTHR40039">
    <property type="entry name" value="PROTEIN DLTD"/>
    <property type="match status" value="1"/>
</dbReference>
<dbReference type="AlphaFoldDB" id="A0A413R666"/>
<accession>A0A413R666</accession>
<dbReference type="EMBL" id="QSFD01000009">
    <property type="protein sequence ID" value="RHA17417.1"/>
    <property type="molecule type" value="Genomic_DNA"/>
</dbReference>
<keyword evidence="2" id="KW-1185">Reference proteome</keyword>